<reference evidence="1 2" key="1">
    <citation type="submission" date="2023-04" db="EMBL/GenBank/DDBJ databases">
        <title>Tenacibaculum tangerinum sp. nov., isolated from sea tidal flat of South Korea.</title>
        <authorList>
            <person name="Lee S.H."/>
            <person name="Kim J.-J."/>
        </authorList>
    </citation>
    <scope>NUCLEOTIDE SEQUENCE [LARGE SCALE GENOMIC DNA]</scope>
    <source>
        <strain evidence="1 2">GRR-S3-23</strain>
    </source>
</reference>
<organism evidence="1 2">
    <name type="scientific">Tenacibaculum tangerinum</name>
    <dbReference type="NCBI Taxonomy" id="3038772"/>
    <lineage>
        <taxon>Bacteria</taxon>
        <taxon>Pseudomonadati</taxon>
        <taxon>Bacteroidota</taxon>
        <taxon>Flavobacteriia</taxon>
        <taxon>Flavobacteriales</taxon>
        <taxon>Flavobacteriaceae</taxon>
        <taxon>Tenacibaculum</taxon>
    </lineage>
</organism>
<name>A0ABY8L2P7_9FLAO</name>
<evidence type="ECO:0000313" key="1">
    <source>
        <dbReference type="EMBL" id="WGH75712.1"/>
    </source>
</evidence>
<evidence type="ECO:0000313" key="2">
    <source>
        <dbReference type="Proteomes" id="UP001232001"/>
    </source>
</evidence>
<protein>
    <submittedName>
        <fullName evidence="1">Uncharacterized protein</fullName>
    </submittedName>
</protein>
<accession>A0ABY8L2P7</accession>
<gene>
    <name evidence="1" type="ORF">P8625_00690</name>
</gene>
<dbReference type="Proteomes" id="UP001232001">
    <property type="component" value="Chromosome"/>
</dbReference>
<dbReference type="RefSeq" id="WP_279651586.1">
    <property type="nucleotide sequence ID" value="NZ_CP122539.1"/>
</dbReference>
<sequence>MKNVFKQFYENCYLKTQGFIPVKPLDQYLFPGDFFQIKNGNIVLLGNVFEGGVIDSEEVSFSEGLKLNEASWFFSKDVSKVYSGREVGEAELEEVFTFSKQILAFKGLGSFYFKAQHPELIKIENWNQMYQELIIKLTQTMYSFREVYVVTEVVTAENWTLAVGGAKNAELEIVTKNKNFGLVDIFGNSNSQTVQARNIEYYHEETTRKPSFFKAKKLVVRPQHLDTFISELLLKQKGRFDWVQQFYTYDFNCEAVDFSARIPYNVNESVLDMLQSNQLNPNTALLYFDWVDASLDDVEKLFNEVK</sequence>
<keyword evidence="2" id="KW-1185">Reference proteome</keyword>
<proteinExistence type="predicted"/>
<dbReference type="EMBL" id="CP122539">
    <property type="protein sequence ID" value="WGH75712.1"/>
    <property type="molecule type" value="Genomic_DNA"/>
</dbReference>